<feature type="transmembrane region" description="Helical" evidence="1">
    <location>
        <begin position="85"/>
        <end position="110"/>
    </location>
</feature>
<keyword evidence="1" id="KW-0812">Transmembrane</keyword>
<keyword evidence="1" id="KW-0472">Membrane</keyword>
<keyword evidence="3" id="KW-1185">Reference proteome</keyword>
<accession>A0A7H8NAY5</accession>
<reference evidence="2 3" key="1">
    <citation type="submission" date="2020-06" db="EMBL/GenBank/DDBJ databases">
        <title>Genome mining for natural products.</title>
        <authorList>
            <person name="Zhang B."/>
            <person name="Shi J."/>
            <person name="Ge H."/>
        </authorList>
    </citation>
    <scope>NUCLEOTIDE SEQUENCE [LARGE SCALE GENOMIC DNA]</scope>
    <source>
        <strain evidence="2 3">NA00687</strain>
    </source>
</reference>
<protein>
    <submittedName>
        <fullName evidence="2">Uncharacterized protein</fullName>
    </submittedName>
</protein>
<dbReference type="RefSeq" id="WP_176163235.1">
    <property type="nucleotide sequence ID" value="NZ_CP054929.1"/>
</dbReference>
<sequence length="112" mass="11136">MHNLLLAAADPSLHTPLAAGADVVSGVQPDWGPFGELGGTANVILGVIAAVVLVVGAGAFLAGVGKSKGWFGEGHSTMDSSRGKGMMVGGLTCVFLVASFSTIFAITYGMGV</sequence>
<dbReference type="Proteomes" id="UP000509303">
    <property type="component" value="Chromosome"/>
</dbReference>
<organism evidence="2 3">
    <name type="scientific">Streptomyces buecherae</name>
    <dbReference type="NCBI Taxonomy" id="2763006"/>
    <lineage>
        <taxon>Bacteria</taxon>
        <taxon>Bacillati</taxon>
        <taxon>Actinomycetota</taxon>
        <taxon>Actinomycetes</taxon>
        <taxon>Kitasatosporales</taxon>
        <taxon>Streptomycetaceae</taxon>
        <taxon>Streptomyces</taxon>
    </lineage>
</organism>
<gene>
    <name evidence="2" type="ORF">HUT08_20520</name>
</gene>
<evidence type="ECO:0000256" key="1">
    <source>
        <dbReference type="SAM" id="Phobius"/>
    </source>
</evidence>
<feature type="transmembrane region" description="Helical" evidence="1">
    <location>
        <begin position="44"/>
        <end position="64"/>
    </location>
</feature>
<dbReference type="EMBL" id="CP054929">
    <property type="protein sequence ID" value="QKW51516.1"/>
    <property type="molecule type" value="Genomic_DNA"/>
</dbReference>
<evidence type="ECO:0000313" key="3">
    <source>
        <dbReference type="Proteomes" id="UP000509303"/>
    </source>
</evidence>
<evidence type="ECO:0000313" key="2">
    <source>
        <dbReference type="EMBL" id="QKW51516.1"/>
    </source>
</evidence>
<dbReference type="AlphaFoldDB" id="A0A7H8NAY5"/>
<name>A0A7H8NAY5_9ACTN</name>
<keyword evidence="1" id="KW-1133">Transmembrane helix</keyword>
<proteinExistence type="predicted"/>